<dbReference type="InterPro" id="IPR027417">
    <property type="entry name" value="P-loop_NTPase"/>
</dbReference>
<keyword evidence="4" id="KW-1185">Reference proteome</keyword>
<protein>
    <recommendedName>
        <fullName evidence="5">Terminase</fullName>
    </recommendedName>
</protein>
<dbReference type="Gene3D" id="3.40.50.300">
    <property type="entry name" value="P-loop containing nucleotide triphosphate hydrolases"/>
    <property type="match status" value="1"/>
</dbReference>
<evidence type="ECO:0000259" key="1">
    <source>
        <dbReference type="Pfam" id="PF03354"/>
    </source>
</evidence>
<dbReference type="InterPro" id="IPR005021">
    <property type="entry name" value="Terminase_largesu-like"/>
</dbReference>
<dbReference type="InterPro" id="IPR046462">
    <property type="entry name" value="TerL_nuclease"/>
</dbReference>
<dbReference type="Pfam" id="PF20441">
    <property type="entry name" value="TerL_nuclease"/>
    <property type="match status" value="1"/>
</dbReference>
<evidence type="ECO:0000313" key="4">
    <source>
        <dbReference type="Proteomes" id="UP001198983"/>
    </source>
</evidence>
<dbReference type="KEGG" id="tem:JW646_02345"/>
<feature type="domain" description="Terminase large subunit-like endonuclease" evidence="2">
    <location>
        <begin position="271"/>
        <end position="536"/>
    </location>
</feature>
<evidence type="ECO:0000259" key="2">
    <source>
        <dbReference type="Pfam" id="PF20441"/>
    </source>
</evidence>
<accession>A0AAX2ZIW2</accession>
<dbReference type="EMBL" id="CP081135">
    <property type="protein sequence ID" value="UEL48315.1"/>
    <property type="molecule type" value="Genomic_DNA"/>
</dbReference>
<dbReference type="Pfam" id="PF03354">
    <property type="entry name" value="TerL_ATPase"/>
    <property type="match status" value="1"/>
</dbReference>
<sequence>MYFDSEVYNTTAYKYCKRIADGKVPSNKWMILFAKKFINDIERSKDDDYPYFFDVQKAQFIEEFIYQLRYTEGLKVGKNIKLADFQANIVQNSFCWRLKEDKSIYRYREIIVYLPRKQGKSYICSILGLIAMMLEPNAEVVNGAGKLSQAQILVNMAIKLVRSNPELAEHFKIYKKYLEFQGSTFKAVSSNAESMDGMNISNCIIDESKIVDRALRDSLTSGFLMRKNYQTYMISTEYDVNAEDNWFEEMLTYGKKVLEGTVEDERILPILYMLDSPDEIHDKNQWIKACPILEEVPATSIDNEYKKALENPAIMKNLLIKQFNVPQRASNKEGYMDMDKWKVCEVDKVDFTGKEITVSVDMSISTDLSAINMMYYEDGIYYTKSIGFLPEESLVGRRERFDYRLSEQLGECHILDGAVIDYNYIEDYIRNINKKYKCKIKSICFDAYNSNQMMMNLAQDFDVIDIKQNYFNLNTSTKEFRNAVYLKNVRYEKSKLYTWCMSNAITRTDAQENMMLDKKKSQNRIDLAVATIFGFKDVYTPEQIKKFNIDDIFII</sequence>
<dbReference type="PANTHER" id="PTHR41287">
    <property type="match status" value="1"/>
</dbReference>
<dbReference type="RefSeq" id="WP_228416447.1">
    <property type="nucleotide sequence ID" value="NZ_CP081135.1"/>
</dbReference>
<dbReference type="AlphaFoldDB" id="A0AAX2ZIW2"/>
<evidence type="ECO:0000313" key="3">
    <source>
        <dbReference type="EMBL" id="UEL48315.1"/>
    </source>
</evidence>
<dbReference type="Proteomes" id="UP001198983">
    <property type="component" value="Chromosome"/>
</dbReference>
<dbReference type="GO" id="GO:0004519">
    <property type="term" value="F:endonuclease activity"/>
    <property type="evidence" value="ECO:0007669"/>
    <property type="project" value="InterPro"/>
</dbReference>
<proteinExistence type="predicted"/>
<dbReference type="InterPro" id="IPR046461">
    <property type="entry name" value="TerL_ATPase"/>
</dbReference>
<feature type="domain" description="Terminase large subunit-like ATPase" evidence="1">
    <location>
        <begin position="85"/>
        <end position="239"/>
    </location>
</feature>
<organism evidence="3 4">
    <name type="scientific">Terrisporobacter hibernicus</name>
    <dbReference type="NCBI Taxonomy" id="2813371"/>
    <lineage>
        <taxon>Bacteria</taxon>
        <taxon>Bacillati</taxon>
        <taxon>Bacillota</taxon>
        <taxon>Clostridia</taxon>
        <taxon>Peptostreptococcales</taxon>
        <taxon>Peptostreptococcaceae</taxon>
        <taxon>Terrisporobacter</taxon>
    </lineage>
</organism>
<dbReference type="PANTHER" id="PTHR41287:SF1">
    <property type="entry name" value="PROTEIN YMFN"/>
    <property type="match status" value="1"/>
</dbReference>
<name>A0AAX2ZIW2_9FIRM</name>
<evidence type="ECO:0008006" key="5">
    <source>
        <dbReference type="Google" id="ProtNLM"/>
    </source>
</evidence>
<gene>
    <name evidence="3" type="ORF">JW646_02345</name>
</gene>
<reference evidence="3 4" key="1">
    <citation type="journal article" date="2023" name="Int. J. Syst. Evol. Microbiol.">
        <title>Terrisporobacter hibernicus sp. nov., isolated from bovine faeces in Northern Ireland.</title>
        <authorList>
            <person name="Mitchell M."/>
            <person name="Nguyen S.V."/>
            <person name="Connor M."/>
            <person name="Fairley D.J."/>
            <person name="Donoghue O."/>
            <person name="Marshall H."/>
            <person name="Koolman L."/>
            <person name="McMullan G."/>
            <person name="Schaffer K.E."/>
            <person name="McGrath J.W."/>
            <person name="Fanning S."/>
        </authorList>
    </citation>
    <scope>NUCLEOTIDE SEQUENCE [LARGE SCALE GENOMIC DNA]</scope>
    <source>
        <strain evidence="3 4">MCA3</strain>
    </source>
</reference>